<feature type="domain" description="RING-type" evidence="6">
    <location>
        <begin position="6"/>
        <end position="33"/>
    </location>
</feature>
<dbReference type="Gene3D" id="3.30.40.10">
    <property type="entry name" value="Zinc/RING finger domain, C3HC4 (zinc finger)"/>
    <property type="match status" value="1"/>
</dbReference>
<dbReference type="EMBL" id="JAMKFB020000021">
    <property type="protein sequence ID" value="KAL0162130.1"/>
    <property type="molecule type" value="Genomic_DNA"/>
</dbReference>
<comment type="caution">
    <text evidence="7">The sequence shown here is derived from an EMBL/GenBank/DDBJ whole genome shotgun (WGS) entry which is preliminary data.</text>
</comment>
<name>A0ABD0NLJ5_CIRMR</name>
<reference evidence="7 8" key="1">
    <citation type="submission" date="2024-05" db="EMBL/GenBank/DDBJ databases">
        <title>Genome sequencing and assembly of Indian major carp, Cirrhinus mrigala (Hamilton, 1822).</title>
        <authorList>
            <person name="Mohindra V."/>
            <person name="Chowdhury L.M."/>
            <person name="Lal K."/>
            <person name="Jena J.K."/>
        </authorList>
    </citation>
    <scope>NUCLEOTIDE SEQUENCE [LARGE SCALE GENOMIC DNA]</scope>
    <source>
        <strain evidence="7">CM1030</strain>
        <tissue evidence="7">Blood</tissue>
    </source>
</reference>
<evidence type="ECO:0000313" key="7">
    <source>
        <dbReference type="EMBL" id="KAL0162130.1"/>
    </source>
</evidence>
<dbReference type="PANTHER" id="PTHR22763:SF167">
    <property type="entry name" value="RING FINGER PROTEIN 145"/>
    <property type="match status" value="1"/>
</dbReference>
<feature type="compositionally biased region" description="Acidic residues" evidence="5">
    <location>
        <begin position="61"/>
        <end position="80"/>
    </location>
</feature>
<evidence type="ECO:0000313" key="8">
    <source>
        <dbReference type="Proteomes" id="UP001529510"/>
    </source>
</evidence>
<feature type="compositionally biased region" description="Polar residues" evidence="5">
    <location>
        <begin position="37"/>
        <end position="46"/>
    </location>
</feature>
<accession>A0ABD0NLJ5</accession>
<feature type="non-terminal residue" evidence="7">
    <location>
        <position position="1"/>
    </location>
</feature>
<feature type="compositionally biased region" description="Polar residues" evidence="5">
    <location>
        <begin position="131"/>
        <end position="141"/>
    </location>
</feature>
<evidence type="ECO:0000259" key="6">
    <source>
        <dbReference type="PROSITE" id="PS50089"/>
    </source>
</evidence>
<sequence length="141" mass="14907">DMKSAVITPCSHFFHAACLKKWLYVQETCPLCHGQLKSQLQPTSSPGAAPQGTPPANQNPVEEEQEQGEPQVELDTEEDTEAKNTLPVKTSAEPELEAALLSGSSKIQPKECDVTAESSADPPGDLDGDGSCSTSDVHSSS</sequence>
<organism evidence="7 8">
    <name type="scientific">Cirrhinus mrigala</name>
    <name type="common">Mrigala</name>
    <dbReference type="NCBI Taxonomy" id="683832"/>
    <lineage>
        <taxon>Eukaryota</taxon>
        <taxon>Metazoa</taxon>
        <taxon>Chordata</taxon>
        <taxon>Craniata</taxon>
        <taxon>Vertebrata</taxon>
        <taxon>Euteleostomi</taxon>
        <taxon>Actinopterygii</taxon>
        <taxon>Neopterygii</taxon>
        <taxon>Teleostei</taxon>
        <taxon>Ostariophysi</taxon>
        <taxon>Cypriniformes</taxon>
        <taxon>Cyprinidae</taxon>
        <taxon>Labeoninae</taxon>
        <taxon>Labeonini</taxon>
        <taxon>Cirrhinus</taxon>
    </lineage>
</organism>
<dbReference type="AlphaFoldDB" id="A0ABD0NLJ5"/>
<dbReference type="Pfam" id="PF13639">
    <property type="entry name" value="zf-RING_2"/>
    <property type="match status" value="1"/>
</dbReference>
<evidence type="ECO:0000256" key="5">
    <source>
        <dbReference type="SAM" id="MobiDB-lite"/>
    </source>
</evidence>
<keyword evidence="3" id="KW-0862">Zinc</keyword>
<proteinExistence type="predicted"/>
<dbReference type="PROSITE" id="PS50089">
    <property type="entry name" value="ZF_RING_2"/>
    <property type="match status" value="1"/>
</dbReference>
<dbReference type="SUPFAM" id="SSF57850">
    <property type="entry name" value="RING/U-box"/>
    <property type="match status" value="1"/>
</dbReference>
<dbReference type="Proteomes" id="UP001529510">
    <property type="component" value="Unassembled WGS sequence"/>
</dbReference>
<feature type="region of interest" description="Disordered" evidence="5">
    <location>
        <begin position="37"/>
        <end position="141"/>
    </location>
</feature>
<keyword evidence="2 4" id="KW-0863">Zinc-finger</keyword>
<dbReference type="InterPro" id="IPR013083">
    <property type="entry name" value="Znf_RING/FYVE/PHD"/>
</dbReference>
<evidence type="ECO:0000256" key="2">
    <source>
        <dbReference type="ARBA" id="ARBA00022771"/>
    </source>
</evidence>
<gene>
    <name evidence="7" type="ORF">M9458_041526</name>
</gene>
<dbReference type="InterPro" id="IPR050731">
    <property type="entry name" value="HRD1_E3_ubiq-ligases"/>
</dbReference>
<evidence type="ECO:0000256" key="4">
    <source>
        <dbReference type="PROSITE-ProRule" id="PRU00175"/>
    </source>
</evidence>
<evidence type="ECO:0000256" key="1">
    <source>
        <dbReference type="ARBA" id="ARBA00022723"/>
    </source>
</evidence>
<dbReference type="PANTHER" id="PTHR22763">
    <property type="entry name" value="RING ZINC FINGER PROTEIN"/>
    <property type="match status" value="1"/>
</dbReference>
<keyword evidence="8" id="KW-1185">Reference proteome</keyword>
<keyword evidence="1" id="KW-0479">Metal-binding</keyword>
<dbReference type="GO" id="GO:0008270">
    <property type="term" value="F:zinc ion binding"/>
    <property type="evidence" value="ECO:0007669"/>
    <property type="project" value="UniProtKB-KW"/>
</dbReference>
<evidence type="ECO:0000256" key="3">
    <source>
        <dbReference type="ARBA" id="ARBA00022833"/>
    </source>
</evidence>
<protein>
    <recommendedName>
        <fullName evidence="6">RING-type domain-containing protein</fullName>
    </recommendedName>
</protein>
<dbReference type="InterPro" id="IPR001841">
    <property type="entry name" value="Znf_RING"/>
</dbReference>